<comment type="caution">
    <text evidence="2">The sequence shown here is derived from an EMBL/GenBank/DDBJ whole genome shotgun (WGS) entry which is preliminary data.</text>
</comment>
<dbReference type="InterPro" id="IPR008928">
    <property type="entry name" value="6-hairpin_glycosidase_sf"/>
</dbReference>
<evidence type="ECO:0000313" key="3">
    <source>
        <dbReference type="Proteomes" id="UP000275749"/>
    </source>
</evidence>
<reference evidence="2 3" key="1">
    <citation type="submission" date="2018-11" db="EMBL/GenBank/DDBJ databases">
        <title>Sequencing the genomes of 1000 actinobacteria strains.</title>
        <authorList>
            <person name="Klenk H.-P."/>
        </authorList>
    </citation>
    <scope>NUCLEOTIDE SEQUENCE [LARGE SCALE GENOMIC DNA]</scope>
    <source>
        <strain evidence="2 3">DSM 10546</strain>
    </source>
</reference>
<evidence type="ECO:0000313" key="2">
    <source>
        <dbReference type="EMBL" id="ROR54008.1"/>
    </source>
</evidence>
<dbReference type="Proteomes" id="UP000275749">
    <property type="component" value="Unassembled WGS sequence"/>
</dbReference>
<proteinExistence type="predicted"/>
<feature type="domain" description="D-glucuronyl C5-epimerase C-terminal" evidence="1">
    <location>
        <begin position="139"/>
        <end position="313"/>
    </location>
</feature>
<dbReference type="InterPro" id="IPR010598">
    <property type="entry name" value="C5-epim_C"/>
</dbReference>
<protein>
    <submittedName>
        <fullName evidence="2">D-glucuronyl C5-epimerase-like protein</fullName>
    </submittedName>
</protein>
<dbReference type="RefSeq" id="WP_123575251.1">
    <property type="nucleotide sequence ID" value="NZ_RKHG01000001.1"/>
</dbReference>
<organism evidence="2 3">
    <name type="scientific">Luteococcus japonicus</name>
    <dbReference type="NCBI Taxonomy" id="33984"/>
    <lineage>
        <taxon>Bacteria</taxon>
        <taxon>Bacillati</taxon>
        <taxon>Actinomycetota</taxon>
        <taxon>Actinomycetes</taxon>
        <taxon>Propionibacteriales</taxon>
        <taxon>Propionibacteriaceae</taxon>
        <taxon>Luteococcus</taxon>
    </lineage>
</organism>
<dbReference type="InterPro" id="IPR006311">
    <property type="entry name" value="TAT_signal"/>
</dbReference>
<accession>A0A3N1ZTH0</accession>
<gene>
    <name evidence="2" type="ORF">EDD41_1189</name>
</gene>
<dbReference type="PROSITE" id="PS51318">
    <property type="entry name" value="TAT"/>
    <property type="match status" value="1"/>
</dbReference>
<dbReference type="Pfam" id="PF06662">
    <property type="entry name" value="C5-epim_C"/>
    <property type="match status" value="1"/>
</dbReference>
<dbReference type="SUPFAM" id="SSF48208">
    <property type="entry name" value="Six-hairpin glycosidases"/>
    <property type="match status" value="1"/>
</dbReference>
<dbReference type="GO" id="GO:0005975">
    <property type="term" value="P:carbohydrate metabolic process"/>
    <property type="evidence" value="ECO:0007669"/>
    <property type="project" value="InterPro"/>
</dbReference>
<dbReference type="EMBL" id="RKHG01000001">
    <property type="protein sequence ID" value="ROR54008.1"/>
    <property type="molecule type" value="Genomic_DNA"/>
</dbReference>
<sequence length="492" mass="55306">MKTALSRRGLLTAGAAATGAAFLTGLDTSTAEASLPPFRRLVTPKLLHADPWWPVPDPGRTTTQAPDWNVGFKNDAEGLPLSLLRGNWGAHPSRLGWYINNHISSFENTGNRGNLTRAAQVMDIMMSRAAKDRGSAFVKYEFPWEVSHGKLPDPWYSSFGQSQFPLGAERLYRLTGDRKYLKARELLLNAFFQPRTKGRPWIVDVDRYGMLWLEEYPFADGHASHVHNGQIYAVGDLLRYAEFAQDQRAYELVRGAIYTSLFNADLCRKPAGLSYYYKDETHQSNVYHAVHAKLYNRLYNMTQYDDFAKVTDRMVRDACPGREAGTLRVTGGRPHRLRKGSSTAVWKPTSTLEVSSSARDTLTGANGVVWSLMSSGPRSGWHIEESPDAYRTGYATDRFDYRWDRRAVIGKGALLVGYEINEAGVRKERRRARMTRDSAFLADARANLGGRQYIRATSGQFAGLWIPEEVRGAHFTSHRPSSRASLSAARQR</sequence>
<dbReference type="AlphaFoldDB" id="A0A3N1ZTH0"/>
<evidence type="ECO:0000259" key="1">
    <source>
        <dbReference type="Pfam" id="PF06662"/>
    </source>
</evidence>
<name>A0A3N1ZTH0_9ACTN</name>